<dbReference type="CDD" id="cd02879">
    <property type="entry name" value="GH18_plant_chitinase_class_V"/>
    <property type="match status" value="1"/>
</dbReference>
<dbReference type="AlphaFoldDB" id="A0A822ZKC2"/>
<evidence type="ECO:0000256" key="4">
    <source>
        <dbReference type="ARBA" id="ARBA00023180"/>
    </source>
</evidence>
<dbReference type="InterPro" id="IPR050314">
    <property type="entry name" value="Glycosyl_Hydrlase_18"/>
</dbReference>
<accession>A0A822ZKC2</accession>
<dbReference type="Gene3D" id="3.20.20.80">
    <property type="entry name" value="Glycosidases"/>
    <property type="match status" value="1"/>
</dbReference>
<dbReference type="GO" id="GO:0005975">
    <property type="term" value="P:carbohydrate metabolic process"/>
    <property type="evidence" value="ECO:0007669"/>
    <property type="project" value="InterPro"/>
</dbReference>
<dbReference type="InterPro" id="IPR029070">
    <property type="entry name" value="Chitinase_insertion_sf"/>
</dbReference>
<evidence type="ECO:0000256" key="2">
    <source>
        <dbReference type="ARBA" id="ARBA00022729"/>
    </source>
</evidence>
<dbReference type="Gene3D" id="3.10.50.10">
    <property type="match status" value="1"/>
</dbReference>
<evidence type="ECO:0000313" key="8">
    <source>
        <dbReference type="Proteomes" id="UP000607653"/>
    </source>
</evidence>
<dbReference type="InterPro" id="IPR017853">
    <property type="entry name" value="GH"/>
</dbReference>
<dbReference type="InterPro" id="IPR011583">
    <property type="entry name" value="Chitinase_II/V-like_cat"/>
</dbReference>
<name>A0A822ZKC2_NELNU</name>
<reference evidence="7 8" key="1">
    <citation type="journal article" date="2020" name="Mol. Biol. Evol.">
        <title>Distinct Expression and Methylation Patterns for Genes with Different Fates following a Single Whole-Genome Duplication in Flowering Plants.</title>
        <authorList>
            <person name="Shi T."/>
            <person name="Rahmani R.S."/>
            <person name="Gugger P.F."/>
            <person name="Wang M."/>
            <person name="Li H."/>
            <person name="Zhang Y."/>
            <person name="Li Z."/>
            <person name="Wang Q."/>
            <person name="Van de Peer Y."/>
            <person name="Marchal K."/>
            <person name="Chen J."/>
        </authorList>
    </citation>
    <scope>NUCLEOTIDE SEQUENCE [LARGE SCALE GENOMIC DNA]</scope>
    <source>
        <tissue evidence="7">Leaf</tissue>
    </source>
</reference>
<evidence type="ECO:0000256" key="3">
    <source>
        <dbReference type="ARBA" id="ARBA00022801"/>
    </source>
</evidence>
<protein>
    <recommendedName>
        <fullName evidence="6">GH18 domain-containing protein</fullName>
    </recommendedName>
</protein>
<keyword evidence="3" id="KW-0378">Hydrolase</keyword>
<comment type="similarity">
    <text evidence="1">Belongs to the glycosyl hydrolase 18 family. Chitinase class V subfamily.</text>
</comment>
<keyword evidence="2" id="KW-0732">Signal</keyword>
<dbReference type="PANTHER" id="PTHR11177">
    <property type="entry name" value="CHITINASE"/>
    <property type="match status" value="1"/>
</dbReference>
<proteinExistence type="inferred from homology"/>
<comment type="caution">
    <text evidence="7">The sequence shown here is derived from an EMBL/GenBank/DDBJ whole genome shotgun (WGS) entry which is preliminary data.</text>
</comment>
<evidence type="ECO:0000259" key="6">
    <source>
        <dbReference type="PROSITE" id="PS51910"/>
    </source>
</evidence>
<dbReference type="SUPFAM" id="SSF54556">
    <property type="entry name" value="Chitinase insertion domain"/>
    <property type="match status" value="1"/>
</dbReference>
<dbReference type="SMART" id="SM00636">
    <property type="entry name" value="Glyco_18"/>
    <property type="match status" value="1"/>
</dbReference>
<keyword evidence="8" id="KW-1185">Reference proteome</keyword>
<keyword evidence="5" id="KW-0326">Glycosidase</keyword>
<sequence>MLLLPASLTAKHGCPESCFTLSGHRPLLFHCRSTSAPPVIKGGYWPSWRADTDHPSTIPTAYFTHLFYAFVGVNATTYKLTITSTDAQWMRNFTSTVHRKKPPSKALLSLGGGNASPTTFSNMATNASNRATFIASTTQVARKYGFDSIDLDWEFPKDDQDMSNLAVLFREWRTAFEKEARTSRRPRLLISAAVYFASSFFLSDVKRAYPVNAIRRYVDFVSPMCYDYPGSWEPSATGAQALLYDSTSNISTSYGIQSWIRAGVPPKKLVMGLPLYGRTWKLKDPNVHGIGAPAVGVGPGDNGVLLYFQIVEFNAANNATDVFDKKTVSTYPYAGTNWLGYDNATSIRYKVEFARARRLGGYFFWAHGYDKDWTLTKEAFRTLYNRYNLPKISDVVHEDHIKQWGNKHILALILYDFLTCDLLESTNLIIEVTSPG</sequence>
<dbReference type="PROSITE" id="PS51910">
    <property type="entry name" value="GH18_2"/>
    <property type="match status" value="1"/>
</dbReference>
<dbReference type="FunFam" id="3.10.50.10:FF:000003">
    <property type="entry name" value="Class V chitinase CHIT5b"/>
    <property type="match status" value="1"/>
</dbReference>
<dbReference type="SUPFAM" id="SSF51445">
    <property type="entry name" value="(Trans)glycosidases"/>
    <property type="match status" value="1"/>
</dbReference>
<evidence type="ECO:0000313" key="7">
    <source>
        <dbReference type="EMBL" id="DAD45173.1"/>
    </source>
</evidence>
<dbReference type="GO" id="GO:0016798">
    <property type="term" value="F:hydrolase activity, acting on glycosyl bonds"/>
    <property type="evidence" value="ECO:0007669"/>
    <property type="project" value="UniProtKB-KW"/>
</dbReference>
<feature type="domain" description="GH18" evidence="6">
    <location>
        <begin position="39"/>
        <end position="386"/>
    </location>
</feature>
<evidence type="ECO:0000256" key="5">
    <source>
        <dbReference type="ARBA" id="ARBA00023295"/>
    </source>
</evidence>
<dbReference type="Proteomes" id="UP000607653">
    <property type="component" value="Unassembled WGS sequence"/>
</dbReference>
<keyword evidence="4" id="KW-0325">Glycoprotein</keyword>
<dbReference type="GO" id="GO:0008061">
    <property type="term" value="F:chitin binding"/>
    <property type="evidence" value="ECO:0007669"/>
    <property type="project" value="InterPro"/>
</dbReference>
<dbReference type="EMBL" id="DUZY01000007">
    <property type="protein sequence ID" value="DAD45173.1"/>
    <property type="molecule type" value="Genomic_DNA"/>
</dbReference>
<dbReference type="PANTHER" id="PTHR11177:SF368">
    <property type="entry name" value="GH18 DOMAIN-CONTAINING PROTEIN"/>
    <property type="match status" value="1"/>
</dbReference>
<dbReference type="Pfam" id="PF00704">
    <property type="entry name" value="Glyco_hydro_18"/>
    <property type="match status" value="1"/>
</dbReference>
<evidence type="ECO:0000256" key="1">
    <source>
        <dbReference type="ARBA" id="ARBA00008682"/>
    </source>
</evidence>
<dbReference type="InterPro" id="IPR001223">
    <property type="entry name" value="Glyco_hydro18_cat"/>
</dbReference>
<organism evidence="7 8">
    <name type="scientific">Nelumbo nucifera</name>
    <name type="common">Sacred lotus</name>
    <dbReference type="NCBI Taxonomy" id="4432"/>
    <lineage>
        <taxon>Eukaryota</taxon>
        <taxon>Viridiplantae</taxon>
        <taxon>Streptophyta</taxon>
        <taxon>Embryophyta</taxon>
        <taxon>Tracheophyta</taxon>
        <taxon>Spermatophyta</taxon>
        <taxon>Magnoliopsida</taxon>
        <taxon>Proteales</taxon>
        <taxon>Nelumbonaceae</taxon>
        <taxon>Nelumbo</taxon>
    </lineage>
</organism>
<gene>
    <name evidence="7" type="ORF">HUJ06_003403</name>
</gene>